<protein>
    <recommendedName>
        <fullName evidence="1">AB hydrolase-1 domain-containing protein</fullName>
    </recommendedName>
</protein>
<comment type="caution">
    <text evidence="2">The sequence shown here is derived from an EMBL/GenBank/DDBJ whole genome shotgun (WGS) entry which is preliminary data.</text>
</comment>
<dbReference type="PANTHER" id="PTHR45763">
    <property type="entry name" value="HYDROLASE, ALPHA/BETA FOLD FAMILY PROTEIN, EXPRESSED-RELATED"/>
    <property type="match status" value="1"/>
</dbReference>
<dbReference type="FunFam" id="3.40.50.1820:FF:000270">
    <property type="entry name" value="Alpha/beta-Hydrolases superfamily protein"/>
    <property type="match status" value="1"/>
</dbReference>
<proteinExistence type="predicted"/>
<dbReference type="SUPFAM" id="SSF53474">
    <property type="entry name" value="alpha/beta-Hydrolases"/>
    <property type="match status" value="1"/>
</dbReference>
<organism evidence="2 3">
    <name type="scientific">Anisodus acutangulus</name>
    <dbReference type="NCBI Taxonomy" id="402998"/>
    <lineage>
        <taxon>Eukaryota</taxon>
        <taxon>Viridiplantae</taxon>
        <taxon>Streptophyta</taxon>
        <taxon>Embryophyta</taxon>
        <taxon>Tracheophyta</taxon>
        <taxon>Spermatophyta</taxon>
        <taxon>Magnoliopsida</taxon>
        <taxon>eudicotyledons</taxon>
        <taxon>Gunneridae</taxon>
        <taxon>Pentapetalae</taxon>
        <taxon>asterids</taxon>
        <taxon>lamiids</taxon>
        <taxon>Solanales</taxon>
        <taxon>Solanaceae</taxon>
        <taxon>Solanoideae</taxon>
        <taxon>Hyoscyameae</taxon>
        <taxon>Anisodus</taxon>
    </lineage>
</organism>
<dbReference type="AlphaFoldDB" id="A0A9Q1LQP5"/>
<dbReference type="InterPro" id="IPR000073">
    <property type="entry name" value="AB_hydrolase_1"/>
</dbReference>
<dbReference type="Proteomes" id="UP001152561">
    <property type="component" value="Unassembled WGS sequence"/>
</dbReference>
<gene>
    <name evidence="2" type="ORF">K7X08_017133</name>
</gene>
<accession>A0A9Q1LQP5</accession>
<reference evidence="3" key="1">
    <citation type="journal article" date="2023" name="Proc. Natl. Acad. Sci. U.S.A.">
        <title>Genomic and structural basis for evolution of tropane alkaloid biosynthesis.</title>
        <authorList>
            <person name="Wanga Y.-J."/>
            <person name="Taina T."/>
            <person name="Yua J.-Y."/>
            <person name="Lia J."/>
            <person name="Xua B."/>
            <person name="Chenc J."/>
            <person name="D'Auriad J.C."/>
            <person name="Huanga J.-P."/>
            <person name="Huanga S.-X."/>
        </authorList>
    </citation>
    <scope>NUCLEOTIDE SEQUENCE [LARGE SCALE GENOMIC DNA]</scope>
    <source>
        <strain evidence="3">cv. KIB-2019</strain>
    </source>
</reference>
<sequence length="369" mass="41931">MYGLPSNKRTREGNSSSKTKRFAYSVPAMMKKVVLLALPVVLLALIYQAIIPPPPRSCSTAGVPSLTPRIKLRDGRHLVYKEYGVSKKIAKYNVMYVHSFGGSKFEAALITPKAIEELGVYFVSFDRPGYGKSDPHPKKTFKSLALDIEELADQLELGNKFYVIGFAMGAHLVWGCLKYIPARLAGAALLAPAINYWWPGFPANLTKEAYDKQLIRDQWIYQVAYYAPWLMYWWNTQQYFPGFSVITGEFKLSQKDLKIAHSLDEMQLQQAYVTQQGEFESLHRDLIIGFGKPEFDPMDMKNSFSNNEGNVHLWHGVEDGIVSVKLQSFIAKKLPWINYHELQDAGHLFPCGDDSVKYDIWKALLSEKI</sequence>
<dbReference type="PANTHER" id="PTHR45763:SF31">
    <property type="entry name" value="SERINE AMINOPEPTIDASE S33 DOMAIN-CONTAINING PROTEIN"/>
    <property type="match status" value="1"/>
</dbReference>
<keyword evidence="3" id="KW-1185">Reference proteome</keyword>
<evidence type="ECO:0000259" key="1">
    <source>
        <dbReference type="Pfam" id="PF00561"/>
    </source>
</evidence>
<dbReference type="EMBL" id="JAJAGQ010000015">
    <property type="protein sequence ID" value="KAJ8542267.1"/>
    <property type="molecule type" value="Genomic_DNA"/>
</dbReference>
<dbReference type="GO" id="GO:0016787">
    <property type="term" value="F:hydrolase activity"/>
    <property type="evidence" value="ECO:0007669"/>
    <property type="project" value="UniProtKB-ARBA"/>
</dbReference>
<feature type="domain" description="AB hydrolase-1" evidence="1">
    <location>
        <begin position="94"/>
        <end position="348"/>
    </location>
</feature>
<evidence type="ECO:0000313" key="3">
    <source>
        <dbReference type="Proteomes" id="UP001152561"/>
    </source>
</evidence>
<dbReference type="InterPro" id="IPR029058">
    <property type="entry name" value="AB_hydrolase_fold"/>
</dbReference>
<evidence type="ECO:0000313" key="2">
    <source>
        <dbReference type="EMBL" id="KAJ8542267.1"/>
    </source>
</evidence>
<name>A0A9Q1LQP5_9SOLA</name>
<dbReference type="OrthoDB" id="294702at2759"/>
<dbReference type="Gene3D" id="3.40.50.1820">
    <property type="entry name" value="alpha/beta hydrolase"/>
    <property type="match status" value="1"/>
</dbReference>
<dbReference type="Pfam" id="PF00561">
    <property type="entry name" value="Abhydrolase_1"/>
    <property type="match status" value="1"/>
</dbReference>